<dbReference type="PANTHER" id="PTHR43575">
    <property type="entry name" value="PROTEIN ABCI7, CHLOROPLASTIC"/>
    <property type="match status" value="1"/>
</dbReference>
<gene>
    <name evidence="2" type="ORF">MOX91_05125</name>
</gene>
<dbReference type="InterPro" id="IPR037284">
    <property type="entry name" value="SUF_FeS_clus_asmbl_SufBD_sf"/>
</dbReference>
<comment type="caution">
    <text evidence="2">The sequence shown here is derived from an EMBL/GenBank/DDBJ whole genome shotgun (WGS) entry which is preliminary data.</text>
</comment>
<dbReference type="EMBL" id="JALBUT010000005">
    <property type="protein sequence ID" value="MDX8415562.1"/>
    <property type="molecule type" value="Genomic_DNA"/>
</dbReference>
<dbReference type="PANTHER" id="PTHR43575:SF1">
    <property type="entry name" value="PROTEIN ABCI7, CHLOROPLASTIC"/>
    <property type="match status" value="1"/>
</dbReference>
<feature type="domain" description="SUF system FeS cluster assembly SufBD core" evidence="1">
    <location>
        <begin position="109"/>
        <end position="327"/>
    </location>
</feature>
<keyword evidence="3" id="KW-1185">Reference proteome</keyword>
<evidence type="ECO:0000259" key="1">
    <source>
        <dbReference type="Pfam" id="PF01458"/>
    </source>
</evidence>
<evidence type="ECO:0000313" key="3">
    <source>
        <dbReference type="Proteomes" id="UP001275932"/>
    </source>
</evidence>
<proteinExistence type="predicted"/>
<protein>
    <submittedName>
        <fullName evidence="2">SufD family Fe-S cluster assembly protein</fullName>
    </submittedName>
</protein>
<accession>A0ABU4WG81</accession>
<dbReference type="InterPro" id="IPR000825">
    <property type="entry name" value="SUF_FeS_clus_asmbl_SufBD_core"/>
</dbReference>
<sequence length="351" mass="39113">MTKEKPVFSRFNSLPFPGKKDEHWRFSNLAFWGGEVEKFMDFSGADFSEAPSGSRGVFENPTAEKFLKILLGGGKFDAYCARNFSCAKIFSISKNAKVKITNADFSDVNIFEIEEGAQVDVFDESFFECGKLSTRANFYFLKKGAKINVNTFYNSKENSPRYTRADFYLQDGAQANDVFVEAGKSNTRVERNFELAGKNSRADISALFVSSGSITHDLRTRQHHTCPEAFSNLKVKNILSGLSRTAFGGLIRVEENAQKTESYQSCRSLLVSEKARASGMPVLEILANDVMCSHGCAAFQPDREELFYMKSRGLCESMAQKLLVDGFANEIIGRFSDEVFASAVSEKISAM</sequence>
<organism evidence="2 3">
    <name type="scientific">Intestinicryptomonas porci</name>
    <dbReference type="NCBI Taxonomy" id="2926320"/>
    <lineage>
        <taxon>Bacteria</taxon>
        <taxon>Pseudomonadati</taxon>
        <taxon>Verrucomicrobiota</taxon>
        <taxon>Opitutia</taxon>
        <taxon>Opitutales</taxon>
        <taxon>Intestinicryptomonaceae</taxon>
        <taxon>Intestinicryptomonas</taxon>
    </lineage>
</organism>
<dbReference type="SUPFAM" id="SSF101960">
    <property type="entry name" value="Stabilizer of iron transporter SufD"/>
    <property type="match status" value="1"/>
</dbReference>
<dbReference type="InterPro" id="IPR055346">
    <property type="entry name" value="Fe-S_cluster_assembly_SufBD"/>
</dbReference>
<reference evidence="2 3" key="1">
    <citation type="submission" date="2022-03" db="EMBL/GenBank/DDBJ databases">
        <title>Novel taxa within the pig intestine.</title>
        <authorList>
            <person name="Wylensek D."/>
            <person name="Bishof K."/>
            <person name="Afrizal A."/>
            <person name="Clavel T."/>
        </authorList>
    </citation>
    <scope>NUCLEOTIDE SEQUENCE [LARGE SCALE GENOMIC DNA]</scope>
    <source>
        <strain evidence="2 3">CLA-KB-P66</strain>
    </source>
</reference>
<evidence type="ECO:0000313" key="2">
    <source>
        <dbReference type="EMBL" id="MDX8415562.1"/>
    </source>
</evidence>
<name>A0ABU4WG81_9BACT</name>
<dbReference type="Proteomes" id="UP001275932">
    <property type="component" value="Unassembled WGS sequence"/>
</dbReference>
<dbReference type="Pfam" id="PF01458">
    <property type="entry name" value="SUFBD_core"/>
    <property type="match status" value="1"/>
</dbReference>
<dbReference type="RefSeq" id="WP_370397009.1">
    <property type="nucleotide sequence ID" value="NZ_JALBUT010000005.1"/>
</dbReference>